<protein>
    <submittedName>
        <fullName evidence="3">Citrate synthase (Si)</fullName>
        <ecNumber evidence="3">2.3.3.1</ecNumber>
    </submittedName>
</protein>
<comment type="similarity">
    <text evidence="1">Belongs to the citrate synthase family.</text>
</comment>
<gene>
    <name evidence="3" type="ORF">MNBD_BACTEROID01-1620</name>
</gene>
<dbReference type="EMBL" id="UOEP01000060">
    <property type="protein sequence ID" value="VAW16270.1"/>
    <property type="molecule type" value="Genomic_DNA"/>
</dbReference>
<dbReference type="EC" id="2.3.3.1" evidence="3"/>
<organism evidence="3">
    <name type="scientific">hydrothermal vent metagenome</name>
    <dbReference type="NCBI Taxonomy" id="652676"/>
    <lineage>
        <taxon>unclassified sequences</taxon>
        <taxon>metagenomes</taxon>
        <taxon>ecological metagenomes</taxon>
    </lineage>
</organism>
<dbReference type="GO" id="GO:0036440">
    <property type="term" value="F:citrate synthase activity"/>
    <property type="evidence" value="ECO:0007669"/>
    <property type="project" value="UniProtKB-EC"/>
</dbReference>
<evidence type="ECO:0000313" key="3">
    <source>
        <dbReference type="EMBL" id="VAW16270.1"/>
    </source>
</evidence>
<keyword evidence="2 3" id="KW-0808">Transferase</keyword>
<dbReference type="Gene3D" id="1.10.230.10">
    <property type="entry name" value="Cytochrome P450-Terp, domain 2"/>
    <property type="match status" value="1"/>
</dbReference>
<reference evidence="3" key="1">
    <citation type="submission" date="2018-06" db="EMBL/GenBank/DDBJ databases">
        <authorList>
            <person name="Zhirakovskaya E."/>
        </authorList>
    </citation>
    <scope>NUCLEOTIDE SEQUENCE</scope>
</reference>
<dbReference type="InterPro" id="IPR036969">
    <property type="entry name" value="Citrate_synthase_sf"/>
</dbReference>
<accession>A0A3B0THE8</accession>
<name>A0A3B0THE8_9ZZZZ</name>
<evidence type="ECO:0000256" key="2">
    <source>
        <dbReference type="ARBA" id="ARBA00022679"/>
    </source>
</evidence>
<dbReference type="PANTHER" id="PTHR11739:SF8">
    <property type="entry name" value="CITRATE SYNTHASE, MITOCHONDRIAL"/>
    <property type="match status" value="1"/>
</dbReference>
<dbReference type="NCBIfam" id="NF007128">
    <property type="entry name" value="PRK09569.1"/>
    <property type="match status" value="1"/>
</dbReference>
<dbReference type="GO" id="GO:0006099">
    <property type="term" value="P:tricarboxylic acid cycle"/>
    <property type="evidence" value="ECO:0007669"/>
    <property type="project" value="TreeGrafter"/>
</dbReference>
<sequence>MEYIKNRFYQKASKWTADYQRLKKDHSDKVIAQVTLGQILTGMKGVPSLVTDTSKLDANEGIRFRGYSIPELREKLPRLNKEGEPLPEGLFYLMLVGDIPDRDDVLNISKDWATRSHVPQHTFDVIESMPRNSKPMTQFSMAILSMATESIFQKAYRAGVNKKYYWDTTYEDVMNLIARLPRIAAYIYRREFHNGNHIEPNPHLDWAGNLAHMMGHDSEEIKRLLRLYMVIHADHEGGNVSAHTAHLVGSALSNPYYAYSAAMLGLAGPLHGYANQEVINWIFDMQKSLYTENPTKEQIADYCHKTLKDGRVIPGYGHAVLRKTDPRFTAQKEFAEKYIKNDNLINIVNTLYEVVPGVLKETGKVNNPWPNVDAYSGSLLYHYGIKEYTFYTVLFGVSRALGVLASLITDRLYGMPIERPTSYPLEWYKKQVEGTA</sequence>
<dbReference type="InterPro" id="IPR002020">
    <property type="entry name" value="Citrate_synthase"/>
</dbReference>
<dbReference type="PRINTS" id="PR00143">
    <property type="entry name" value="CITRTSNTHASE"/>
</dbReference>
<dbReference type="Pfam" id="PF00285">
    <property type="entry name" value="Citrate_synt"/>
    <property type="match status" value="1"/>
</dbReference>
<keyword evidence="3" id="KW-0012">Acyltransferase</keyword>
<dbReference type="InterPro" id="IPR016142">
    <property type="entry name" value="Citrate_synth-like_lrg_a-sub"/>
</dbReference>
<dbReference type="SUPFAM" id="SSF48256">
    <property type="entry name" value="Citrate synthase"/>
    <property type="match status" value="1"/>
</dbReference>
<dbReference type="Gene3D" id="1.10.580.10">
    <property type="entry name" value="Citrate Synthase, domain 1"/>
    <property type="match status" value="1"/>
</dbReference>
<dbReference type="FunFam" id="1.10.230.10:FF:000001">
    <property type="entry name" value="Citrate synthase"/>
    <property type="match status" value="1"/>
</dbReference>
<dbReference type="InterPro" id="IPR019810">
    <property type="entry name" value="Citrate_synthase_AS"/>
</dbReference>
<dbReference type="AlphaFoldDB" id="A0A3B0THE8"/>
<dbReference type="InterPro" id="IPR016143">
    <property type="entry name" value="Citrate_synth-like_sm_a-sub"/>
</dbReference>
<evidence type="ECO:0000256" key="1">
    <source>
        <dbReference type="ARBA" id="ARBA00010566"/>
    </source>
</evidence>
<dbReference type="PANTHER" id="PTHR11739">
    <property type="entry name" value="CITRATE SYNTHASE"/>
    <property type="match status" value="1"/>
</dbReference>
<proteinExistence type="inferred from homology"/>
<dbReference type="GO" id="GO:0005759">
    <property type="term" value="C:mitochondrial matrix"/>
    <property type="evidence" value="ECO:0007669"/>
    <property type="project" value="TreeGrafter"/>
</dbReference>
<dbReference type="GO" id="GO:0005975">
    <property type="term" value="P:carbohydrate metabolic process"/>
    <property type="evidence" value="ECO:0007669"/>
    <property type="project" value="TreeGrafter"/>
</dbReference>
<dbReference type="PROSITE" id="PS00480">
    <property type="entry name" value="CITRATE_SYNTHASE"/>
    <property type="match status" value="1"/>
</dbReference>